<evidence type="ECO:0000313" key="2">
    <source>
        <dbReference type="Proteomes" id="UP000740926"/>
    </source>
</evidence>
<keyword evidence="2" id="KW-1185">Reference proteome</keyword>
<evidence type="ECO:0000313" key="1">
    <source>
        <dbReference type="EMBL" id="KAG1532027.1"/>
    </source>
</evidence>
<protein>
    <submittedName>
        <fullName evidence="1">Uncharacterized protein</fullName>
    </submittedName>
</protein>
<name>A0A9P6XTU2_9FUNG</name>
<dbReference type="AlphaFoldDB" id="A0A9P6XTU2"/>
<sequence>MYVEDEYARIVAERLAYHAITHFYADGALSPSVSAVPVGGFANVLRFFVRQAPLLPAITRAYAVLDADAEQSIADATVPEIVDIAARQAAKISYLPFTPEVGLVAYMNANRADVQVALRQHFMLNTLSLRVGDVPAVPQGAVRPRKESKAIVDRVC</sequence>
<dbReference type="EMBL" id="JAANIU010010248">
    <property type="protein sequence ID" value="KAG1532027.1"/>
    <property type="molecule type" value="Genomic_DNA"/>
</dbReference>
<gene>
    <name evidence="1" type="ORF">G6F50_016387</name>
</gene>
<accession>A0A9P6XTU2</accession>
<organism evidence="1 2">
    <name type="scientific">Rhizopus delemar</name>
    <dbReference type="NCBI Taxonomy" id="936053"/>
    <lineage>
        <taxon>Eukaryota</taxon>
        <taxon>Fungi</taxon>
        <taxon>Fungi incertae sedis</taxon>
        <taxon>Mucoromycota</taxon>
        <taxon>Mucoromycotina</taxon>
        <taxon>Mucoromycetes</taxon>
        <taxon>Mucorales</taxon>
        <taxon>Mucorineae</taxon>
        <taxon>Rhizopodaceae</taxon>
        <taxon>Rhizopus</taxon>
    </lineage>
</organism>
<comment type="caution">
    <text evidence="1">The sequence shown here is derived from an EMBL/GenBank/DDBJ whole genome shotgun (WGS) entry which is preliminary data.</text>
</comment>
<proteinExistence type="predicted"/>
<dbReference type="Proteomes" id="UP000740926">
    <property type="component" value="Unassembled WGS sequence"/>
</dbReference>
<reference evidence="1 2" key="1">
    <citation type="journal article" date="2020" name="Microb. Genom.">
        <title>Genetic diversity of clinical and environmental Mucorales isolates obtained from an investigation of mucormycosis cases among solid organ transplant recipients.</title>
        <authorList>
            <person name="Nguyen M.H."/>
            <person name="Kaul D."/>
            <person name="Muto C."/>
            <person name="Cheng S.J."/>
            <person name="Richter R.A."/>
            <person name="Bruno V.M."/>
            <person name="Liu G."/>
            <person name="Beyhan S."/>
            <person name="Sundermann A.J."/>
            <person name="Mounaud S."/>
            <person name="Pasculle A.W."/>
            <person name="Nierman W.C."/>
            <person name="Driscoll E."/>
            <person name="Cumbie R."/>
            <person name="Clancy C.J."/>
            <person name="Dupont C.L."/>
        </authorList>
    </citation>
    <scope>NUCLEOTIDE SEQUENCE [LARGE SCALE GENOMIC DNA]</scope>
    <source>
        <strain evidence="1 2">GL24</strain>
    </source>
</reference>